<gene>
    <name evidence="1" type="ORF">E2C01_080927</name>
</gene>
<dbReference type="EMBL" id="VSRR010070498">
    <property type="protein sequence ID" value="MPC86111.1"/>
    <property type="molecule type" value="Genomic_DNA"/>
</dbReference>
<reference evidence="1 2" key="1">
    <citation type="submission" date="2019-05" db="EMBL/GenBank/DDBJ databases">
        <title>Another draft genome of Portunus trituberculatus and its Hox gene families provides insights of decapod evolution.</title>
        <authorList>
            <person name="Jeong J.-H."/>
            <person name="Song I."/>
            <person name="Kim S."/>
            <person name="Choi T."/>
            <person name="Kim D."/>
            <person name="Ryu S."/>
            <person name="Kim W."/>
        </authorList>
    </citation>
    <scope>NUCLEOTIDE SEQUENCE [LARGE SCALE GENOMIC DNA]</scope>
    <source>
        <tissue evidence="1">Muscle</tissue>
    </source>
</reference>
<evidence type="ECO:0000313" key="1">
    <source>
        <dbReference type="EMBL" id="MPC86111.1"/>
    </source>
</evidence>
<name>A0A5B7IKW6_PORTR</name>
<comment type="caution">
    <text evidence="1">The sequence shown here is derived from an EMBL/GenBank/DDBJ whole genome shotgun (WGS) entry which is preliminary data.</text>
</comment>
<keyword evidence="2" id="KW-1185">Reference proteome</keyword>
<protein>
    <submittedName>
        <fullName evidence="1">Uncharacterized protein</fullName>
    </submittedName>
</protein>
<evidence type="ECO:0000313" key="2">
    <source>
        <dbReference type="Proteomes" id="UP000324222"/>
    </source>
</evidence>
<accession>A0A5B7IKW6</accession>
<proteinExistence type="predicted"/>
<organism evidence="1 2">
    <name type="scientific">Portunus trituberculatus</name>
    <name type="common">Swimming crab</name>
    <name type="synonym">Neptunus trituberculatus</name>
    <dbReference type="NCBI Taxonomy" id="210409"/>
    <lineage>
        <taxon>Eukaryota</taxon>
        <taxon>Metazoa</taxon>
        <taxon>Ecdysozoa</taxon>
        <taxon>Arthropoda</taxon>
        <taxon>Crustacea</taxon>
        <taxon>Multicrustacea</taxon>
        <taxon>Malacostraca</taxon>
        <taxon>Eumalacostraca</taxon>
        <taxon>Eucarida</taxon>
        <taxon>Decapoda</taxon>
        <taxon>Pleocyemata</taxon>
        <taxon>Brachyura</taxon>
        <taxon>Eubrachyura</taxon>
        <taxon>Portunoidea</taxon>
        <taxon>Portunidae</taxon>
        <taxon>Portuninae</taxon>
        <taxon>Portunus</taxon>
    </lineage>
</organism>
<dbReference type="AlphaFoldDB" id="A0A5B7IKW6"/>
<sequence length="78" mass="8832">MREYNWDVRWSTVVAGPEPSQSRCLFHASGVIMGDNATADDLSEIRESFRKFPWTPLRAKSPFGDISSEMVSQEKVPV</sequence>
<dbReference type="Proteomes" id="UP000324222">
    <property type="component" value="Unassembled WGS sequence"/>
</dbReference>